<reference evidence="1 2" key="1">
    <citation type="submission" date="2019-07" db="EMBL/GenBank/DDBJ databases">
        <authorList>
            <person name="Hibberd C M."/>
            <person name="Gehrig L. J."/>
            <person name="Chang H.-W."/>
            <person name="Venkatesh S."/>
        </authorList>
    </citation>
    <scope>NUCLEOTIDE SEQUENCE [LARGE SCALE GENOMIC DNA]</scope>
    <source>
        <strain evidence="1">Dorea_longicatena_SSTS_Bg7063</strain>
    </source>
</reference>
<protein>
    <submittedName>
        <fullName evidence="1">CorA-like Mg2+ transporter protein</fullName>
    </submittedName>
</protein>
<evidence type="ECO:0000313" key="2">
    <source>
        <dbReference type="Proteomes" id="UP000398619"/>
    </source>
</evidence>
<dbReference type="SUPFAM" id="SSF143865">
    <property type="entry name" value="CorA soluble domain-like"/>
    <property type="match status" value="1"/>
</dbReference>
<accession>A0A564UIZ8</accession>
<dbReference type="InterPro" id="IPR045861">
    <property type="entry name" value="CorA_cytoplasmic_dom"/>
</dbReference>
<dbReference type="EMBL" id="CABHNM010000062">
    <property type="protein sequence ID" value="VUX19515.1"/>
    <property type="molecule type" value="Genomic_DNA"/>
</dbReference>
<name>A0A564UIZ8_9FIRM</name>
<sequence length="238" mass="27977">MLLRSCAIWRENEREVTVMKQYILDTRMGTIQEEPIQGKMGWDGTENQQENTCLILAATLKEFEASEILHPCKKELLHSLNCEKYCKVEFFHNCIQGIIRSPLTDGHRQKPFLFGFLLYQNMLWFVSDDAKLPNMVEQIREELYEGFSIQDFLLAFFNHLIEKDMSFLQKIEDGLERMEEKVLDRKEAHLNEAIMQNRRELSQRHGYYPGICICDSGHHDAEIWRQGNRPDAVFGKSV</sequence>
<organism evidence="1 2">
    <name type="scientific">Dorea longicatena</name>
    <dbReference type="NCBI Taxonomy" id="88431"/>
    <lineage>
        <taxon>Bacteria</taxon>
        <taxon>Bacillati</taxon>
        <taxon>Bacillota</taxon>
        <taxon>Clostridia</taxon>
        <taxon>Lachnospirales</taxon>
        <taxon>Lachnospiraceae</taxon>
        <taxon>Dorea</taxon>
    </lineage>
</organism>
<dbReference type="AlphaFoldDB" id="A0A564UIZ8"/>
<evidence type="ECO:0000313" key="1">
    <source>
        <dbReference type="EMBL" id="VUX19515.1"/>
    </source>
</evidence>
<gene>
    <name evidence="1" type="ORF">DLSSTS7063_02629</name>
</gene>
<dbReference type="Proteomes" id="UP000398619">
    <property type="component" value="Unassembled WGS sequence"/>
</dbReference>
<proteinExistence type="predicted"/>